<organism evidence="2">
    <name type="scientific">Mus musculus</name>
    <name type="common">Mouse</name>
    <dbReference type="NCBI Taxonomy" id="10090"/>
    <lineage>
        <taxon>Eukaryota</taxon>
        <taxon>Metazoa</taxon>
        <taxon>Chordata</taxon>
        <taxon>Craniata</taxon>
        <taxon>Vertebrata</taxon>
        <taxon>Euteleostomi</taxon>
        <taxon>Mammalia</taxon>
        <taxon>Eutheria</taxon>
        <taxon>Euarchontoglires</taxon>
        <taxon>Glires</taxon>
        <taxon>Rodentia</taxon>
        <taxon>Myomorpha</taxon>
        <taxon>Muroidea</taxon>
        <taxon>Muridae</taxon>
        <taxon>Murinae</taxon>
        <taxon>Mus</taxon>
        <taxon>Mus</taxon>
    </lineage>
</organism>
<dbReference type="MGI" id="MGI:1924842">
    <property type="gene designation" value="4931406H21Rik"/>
</dbReference>
<dbReference type="EMBL" id="BC147212">
    <property type="protein sequence ID" value="AAI47213.1"/>
    <property type="molecule type" value="mRNA"/>
</dbReference>
<dbReference type="AGR" id="MGI:1924842"/>
<reference evidence="2" key="3">
    <citation type="journal article" date="2000" name="Genome Res.">
        <title>RIKEN integrated sequence analysis (RISA) system--384-format sequencing pipeline with 384 multicapillary sequencer.</title>
        <authorList>
            <person name="Shibata K."/>
            <person name="Itoh M."/>
            <person name="Aizawa K."/>
            <person name="Nagaoka S."/>
            <person name="Sasaki N."/>
            <person name="Carninci P."/>
            <person name="Konno H."/>
            <person name="Akiyama J."/>
            <person name="Nishi K."/>
            <person name="Kitsunai T."/>
            <person name="Tashiro H."/>
            <person name="Itoh M."/>
            <person name="Sumi N."/>
            <person name="Ishii Y."/>
            <person name="Nakamura S."/>
            <person name="Hazama M."/>
            <person name="Nishine T."/>
            <person name="Harada A."/>
            <person name="Yamamoto R."/>
            <person name="Matsumoto H."/>
            <person name="Sakaguchi S."/>
            <person name="Ikegami T."/>
            <person name="Kashiwagi K."/>
            <person name="Fujiwake S."/>
            <person name="Inoue K."/>
            <person name="Togawa Y."/>
            <person name="Izawa M."/>
            <person name="Ohara E."/>
            <person name="Watahiki M."/>
            <person name="Yoneda Y."/>
            <person name="Ishikawa T."/>
            <person name="Ozawa K."/>
            <person name="Tanaka T."/>
            <person name="Matsuura S."/>
            <person name="Kawai J."/>
            <person name="Okazaki Y."/>
            <person name="Muramatsu M."/>
            <person name="Inoue Y."/>
            <person name="Kira A."/>
            <person name="Hayashizaki Y."/>
        </authorList>
    </citation>
    <scope>NUCLEOTIDE SEQUENCE</scope>
    <source>
        <strain evidence="2">C57BL/6J</strain>
        <tissue evidence="2">Testis</tissue>
    </source>
</reference>
<reference evidence="2" key="2">
    <citation type="journal article" date="2000" name="Genome Res.">
        <title>Normalization and subtraction of cap-trapper-selected cDNAs to prepare full-length cDNA libraries for rapid discovery of new genes.</title>
        <authorList>
            <person name="Carninci P."/>
            <person name="Shibata Y."/>
            <person name="Hayatsu N."/>
            <person name="Sugahara Y."/>
            <person name="Shibata K."/>
            <person name="Itoh M."/>
            <person name="Konno H."/>
            <person name="Okazaki Y."/>
            <person name="Muramatsu M."/>
            <person name="Hayashizaki Y."/>
        </authorList>
    </citation>
    <scope>NUCLEOTIDE SEQUENCE</scope>
    <source>
        <strain evidence="2">C57BL/6J</strain>
        <tissue evidence="2">Testis</tissue>
    </source>
</reference>
<protein>
    <submittedName>
        <fullName evidence="2">Uncharacterized protein</fullName>
    </submittedName>
</protein>
<evidence type="ECO:0000313" key="1">
    <source>
        <dbReference type="EMBL" id="AAI47212.1"/>
    </source>
</evidence>
<sequence>MGQRHPKPVRSFQLLPARALYTREGRSYTSVPLLWKQDFFLHSPSCMVTLRHLRGGQHFWSLIVSWLLSLPSPSPIAFLHPLCLCPPQQSIQLPSLQHGGQIAPFRGTRQSCLSKTKLCAAPREKRLLAAQRAGRIGGCRLQGIC</sequence>
<dbReference type="AlphaFoldDB" id="Q8CD69"/>
<proteinExistence type="evidence at transcript level"/>
<reference evidence="2" key="5">
    <citation type="submission" date="2001-07" db="EMBL/GenBank/DDBJ databases">
        <authorList>
            <person name="Adachi J."/>
            <person name="Aizawa K."/>
            <person name="Akimura T."/>
            <person name="Arakawa T."/>
            <person name="Bono H."/>
            <person name="Carninci P."/>
            <person name="Fukuda S."/>
            <person name="Furuno M."/>
            <person name="Hanagaki T."/>
            <person name="Hara A."/>
            <person name="Hashizume W."/>
            <person name="Hayashida K."/>
            <person name="Hayatsu N."/>
            <person name="Hiramoto K."/>
            <person name="Hiraoka T."/>
            <person name="Hirozane T."/>
            <person name="Hori F."/>
            <person name="Imotani K."/>
            <person name="Ishii Y."/>
            <person name="Itoh M."/>
            <person name="Kagawa I."/>
            <person name="Kasukawa T."/>
            <person name="Katoh H."/>
            <person name="Kawai J."/>
            <person name="Kojima Y."/>
            <person name="Kondo S."/>
            <person name="Konno H."/>
            <person name="Kouda M."/>
            <person name="Koya S."/>
            <person name="Kurihara C."/>
            <person name="Matsuyama T."/>
            <person name="Miyazaki A."/>
            <person name="Murata M."/>
            <person name="Nakamura M."/>
            <person name="Nishi K."/>
            <person name="Nomura K."/>
            <person name="Numazaki R."/>
            <person name="Ohno M."/>
            <person name="Ohsato N."/>
            <person name="Okazaki Y."/>
            <person name="Saito R."/>
            <person name="Saitoh H."/>
            <person name="Sakai C."/>
            <person name="Sakai K."/>
            <person name="Sakazume N."/>
            <person name="Sano H."/>
            <person name="Sasaki D."/>
            <person name="Shibata K."/>
            <person name="Shinagawa A."/>
            <person name="Shiraki T."/>
            <person name="Sogabe Y."/>
            <person name="Tagami M."/>
            <person name="Tagawa A."/>
            <person name="Takahashi F."/>
            <person name="Takaku-Akahira S."/>
            <person name="Takeda Y."/>
            <person name="Tanaka T."/>
            <person name="Tomaru A."/>
            <person name="Toya T."/>
            <person name="Yasunishi A."/>
            <person name="Muramatsu M."/>
            <person name="Hayashizaki Y."/>
        </authorList>
    </citation>
    <scope>NUCLEOTIDE SEQUENCE</scope>
    <source>
        <strain evidence="2">C57BL/6J</strain>
        <tissue evidence="2">Testis</tissue>
    </source>
</reference>
<reference evidence="2" key="4">
    <citation type="journal article" date="2001" name="Nature">
        <title>Functional annotation of a full-length mouse cDNA collection.</title>
        <authorList>
            <consortium name="The RIKEN Genome Exploration Research Group Phase II Team and the FANTOM Consortium"/>
        </authorList>
    </citation>
    <scope>NUCLEOTIDE SEQUENCE</scope>
    <source>
        <strain evidence="2">C57BL/6J</strain>
        <tissue evidence="2">Testis</tissue>
    </source>
</reference>
<name>Q8CD69_MOUSE</name>
<dbReference type="EMBL" id="AK031340">
    <property type="protein sequence ID" value="BAC27355.1"/>
    <property type="molecule type" value="mRNA"/>
</dbReference>
<evidence type="ECO:0000313" key="2">
    <source>
        <dbReference type="EMBL" id="BAC27355.1"/>
    </source>
</evidence>
<reference evidence="2" key="6">
    <citation type="journal article" date="2002" name="Nature">
        <title>Analysis of the mouse transcriptome based on functional annotation of 60,770 full-length cDNAs.</title>
        <authorList>
            <consortium name="The FANTOM Consortium and the RIKEN Genome Exploration Research Group Phase I and II Team"/>
        </authorList>
    </citation>
    <scope>NUCLEOTIDE SEQUENCE</scope>
    <source>
        <strain evidence="2">C57BL/6J</strain>
        <tissue evidence="2">Testis</tissue>
    </source>
</reference>
<gene>
    <name evidence="1 3" type="primary">4931406H21Rik</name>
</gene>
<reference evidence="2" key="1">
    <citation type="journal article" date="1999" name="Methods Enzymol.">
        <title>High-efficiency full-length cDNA cloning.</title>
        <authorList>
            <person name="Carninci P."/>
            <person name="Hayashizaki Y."/>
        </authorList>
    </citation>
    <scope>NUCLEOTIDE SEQUENCE</scope>
    <source>
        <strain evidence="2">C57BL/6J</strain>
        <tissue evidence="2">Testis</tissue>
    </source>
</reference>
<evidence type="ECO:0000313" key="3">
    <source>
        <dbReference type="MGI" id="MGI:1924842"/>
    </source>
</evidence>
<reference evidence="2" key="9">
    <citation type="journal article" date="2005" name="Science">
        <title>Antisense Transcription in the Mammalian Transcriptome.</title>
        <authorList>
            <consortium name="RIKEN Genome Exploration Research Group and Genome Science Group (Genome Network Project Core Group) and the FANTOM Consortium"/>
        </authorList>
    </citation>
    <scope>NUCLEOTIDE SEQUENCE</scope>
    <source>
        <strain evidence="2">C57BL/6J</strain>
        <tissue evidence="2">Testis</tissue>
    </source>
</reference>
<dbReference type="EMBL" id="BC147211">
    <property type="protein sequence ID" value="AAI47212.1"/>
    <property type="molecule type" value="mRNA"/>
</dbReference>
<reference evidence="2" key="8">
    <citation type="journal article" date="2005" name="Science">
        <title>The Transcriptional Landscape of the Mammalian Genome.</title>
        <authorList>
            <consortium name="The FANTOM Consortium"/>
            <consortium name="Riken Genome Exploration Research Group and Genome Science Group (Genome Network Project Core Group)"/>
        </authorList>
    </citation>
    <scope>NUCLEOTIDE SEQUENCE</scope>
    <source>
        <strain evidence="2">C57BL/6J</strain>
        <tissue evidence="2">Testis</tissue>
    </source>
</reference>
<accession>Q8CD69</accession>
<reference evidence="1" key="7">
    <citation type="journal article" date="2004" name="Genome Res.">
        <title>The status, quality, and expansion of the NIH full-length cDNA project: the Mammalian Gene Collection (MGC).</title>
        <authorList>
            <consortium name="The MGC Project Team"/>
            <person name="Gerhard D.S."/>
            <person name="Wagner L."/>
            <person name="Feingold E.A."/>
            <person name="Shenmen C.M."/>
            <person name="Grouse L.H."/>
            <person name="Schuler G."/>
            <person name="Klein S.L."/>
            <person name="Old S."/>
            <person name="Rasooly R."/>
            <person name="Good P."/>
            <person name="Guyer M."/>
            <person name="Peck A.M."/>
            <person name="Derge J.G."/>
            <person name="Lipman D."/>
            <person name="Collins F.S."/>
            <person name="Jang W."/>
            <person name="Sherry S."/>
            <person name="Feolo M."/>
            <person name="Misquitta L."/>
            <person name="Lee E."/>
            <person name="Rotmistrovsky K."/>
            <person name="Greenhut S.F."/>
            <person name="Schaefer C.F."/>
            <person name="Buetow K."/>
            <person name="Bonner T.I."/>
            <person name="Haussler D."/>
            <person name="Kent J."/>
            <person name="Kiekhaus M."/>
            <person name="Furey T."/>
            <person name="Brent M."/>
            <person name="Prange C."/>
            <person name="Schreiber K."/>
            <person name="Shapiro N."/>
            <person name="Bhat N.K."/>
            <person name="Hopkins R.F."/>
            <person name="Hsie F."/>
            <person name="Driscoll T."/>
            <person name="Soares M.B."/>
            <person name="Casavant T.L."/>
            <person name="Scheetz T.E."/>
            <person name="Brown-stein M.J."/>
            <person name="Usdin T.B."/>
            <person name="Toshiyuki S."/>
            <person name="Carninci P."/>
            <person name="Piao Y."/>
            <person name="Dudekula D.B."/>
            <person name="Ko M.S."/>
            <person name="Kawakami K."/>
            <person name="Suzuki Y."/>
            <person name="Sugano S."/>
            <person name="Gruber C.E."/>
            <person name="Smith M.R."/>
            <person name="Simmons B."/>
            <person name="Moore T."/>
            <person name="Waterman R."/>
            <person name="Johnson S.L."/>
            <person name="Ruan Y."/>
            <person name="Wei C.L."/>
            <person name="Mathavan S."/>
            <person name="Gunaratne P.H."/>
            <person name="Wu J."/>
            <person name="Garcia A.M."/>
            <person name="Hulyk S.W."/>
            <person name="Fuh E."/>
            <person name="Yuan Y."/>
            <person name="Sneed A."/>
            <person name="Kowis C."/>
            <person name="Hodgson A."/>
            <person name="Muzny D.M."/>
            <person name="McPherson J."/>
            <person name="Gibbs R.A."/>
            <person name="Fahey J."/>
            <person name="Helton E."/>
            <person name="Ketteman M."/>
            <person name="Madan A."/>
            <person name="Rodrigues S."/>
            <person name="Sanchez A."/>
            <person name="Whiting M."/>
            <person name="Madari A."/>
            <person name="Young A.C."/>
            <person name="Wetherby K.D."/>
            <person name="Granite S.J."/>
            <person name="Kwong P.N."/>
            <person name="Brinkley C.P."/>
            <person name="Pearson R.L."/>
            <person name="Bouffard G.G."/>
            <person name="Blakesly R.W."/>
            <person name="Green E.D."/>
            <person name="Dickson M.C."/>
            <person name="Rodriguez A.C."/>
            <person name="Grimwood J."/>
            <person name="Schmutz J."/>
            <person name="Myers R.M."/>
            <person name="Butterfield Y.S."/>
            <person name="Griffith M."/>
            <person name="Griffith O.L."/>
            <person name="Krzywinski M.I."/>
            <person name="Liao N."/>
            <person name="Morin R."/>
            <person name="Morrin R."/>
            <person name="Palmquist D."/>
            <person name="Petrescu A.S."/>
            <person name="Skalska U."/>
            <person name="Smailus D.E."/>
            <person name="Stott J.M."/>
            <person name="Schnerch A."/>
            <person name="Schein J.E."/>
            <person name="Jones S.J."/>
            <person name="Holt R.A."/>
            <person name="Baross A."/>
            <person name="Marra M.A."/>
            <person name="Clifton S."/>
            <person name="Makowski K.A."/>
            <person name="Bosak S."/>
            <person name="Malek J."/>
        </authorList>
    </citation>
    <scope>NUCLEOTIDE SEQUENCE [LARGE SCALE MRNA]</scope>
    <source>
        <tissue evidence="1">Brain</tissue>
    </source>
</reference>